<feature type="domain" description="Condensation" evidence="3">
    <location>
        <begin position="161"/>
        <end position="463"/>
    </location>
</feature>
<evidence type="ECO:0000256" key="1">
    <source>
        <dbReference type="ARBA" id="ARBA00022450"/>
    </source>
</evidence>
<name>A0AAD4CUY1_ASPNN</name>
<dbReference type="GO" id="GO:0031177">
    <property type="term" value="F:phosphopantetheine binding"/>
    <property type="evidence" value="ECO:0007669"/>
    <property type="project" value="TreeGrafter"/>
</dbReference>
<dbReference type="SUPFAM" id="SSF56801">
    <property type="entry name" value="Acetyl-CoA synthetase-like"/>
    <property type="match status" value="1"/>
</dbReference>
<evidence type="ECO:0000313" key="5">
    <source>
        <dbReference type="Proteomes" id="UP001194746"/>
    </source>
</evidence>
<dbReference type="InterPro" id="IPR045851">
    <property type="entry name" value="AMP-bd_C_sf"/>
</dbReference>
<protein>
    <recommendedName>
        <fullName evidence="3">Condensation domain-containing protein</fullName>
    </recommendedName>
</protein>
<organism evidence="4 5">
    <name type="scientific">Aspergillus nanangensis</name>
    <dbReference type="NCBI Taxonomy" id="2582783"/>
    <lineage>
        <taxon>Eukaryota</taxon>
        <taxon>Fungi</taxon>
        <taxon>Dikarya</taxon>
        <taxon>Ascomycota</taxon>
        <taxon>Pezizomycotina</taxon>
        <taxon>Eurotiomycetes</taxon>
        <taxon>Eurotiomycetidae</taxon>
        <taxon>Eurotiales</taxon>
        <taxon>Aspergillaceae</taxon>
        <taxon>Aspergillus</taxon>
        <taxon>Aspergillus subgen. Circumdati</taxon>
    </lineage>
</organism>
<evidence type="ECO:0000259" key="3">
    <source>
        <dbReference type="Pfam" id="PF00668"/>
    </source>
</evidence>
<dbReference type="Gene3D" id="3.30.300.30">
    <property type="match status" value="1"/>
</dbReference>
<feature type="domain" description="Condensation" evidence="3">
    <location>
        <begin position="1"/>
        <end position="83"/>
    </location>
</feature>
<dbReference type="SUPFAM" id="SSF52777">
    <property type="entry name" value="CoA-dependent acyltransferases"/>
    <property type="match status" value="3"/>
</dbReference>
<evidence type="ECO:0000313" key="4">
    <source>
        <dbReference type="EMBL" id="KAF9893175.1"/>
    </source>
</evidence>
<dbReference type="GO" id="GO:0044550">
    <property type="term" value="P:secondary metabolite biosynthetic process"/>
    <property type="evidence" value="ECO:0007669"/>
    <property type="project" value="TreeGrafter"/>
</dbReference>
<evidence type="ECO:0000256" key="2">
    <source>
        <dbReference type="ARBA" id="ARBA00022553"/>
    </source>
</evidence>
<dbReference type="PANTHER" id="PTHR45527:SF1">
    <property type="entry name" value="FATTY ACID SYNTHASE"/>
    <property type="match status" value="1"/>
</dbReference>
<dbReference type="EMBL" id="VCAU01000009">
    <property type="protein sequence ID" value="KAF9893175.1"/>
    <property type="molecule type" value="Genomic_DNA"/>
</dbReference>
<dbReference type="Gene3D" id="3.30.559.30">
    <property type="entry name" value="Nonribosomal peptide synthetase, condensation domain"/>
    <property type="match status" value="1"/>
</dbReference>
<dbReference type="InterPro" id="IPR023213">
    <property type="entry name" value="CAT-like_dom_sf"/>
</dbReference>
<sequence length="572" mass="64252">MHHIISDGWSVGILQKELAIFYGAAIQGKKPSIAPLPIQYRDFAVWQRQGVQVREHQQQLKYWKAQLHGGRPAELLCDWPRPAKALQKALPEYMVPRAIRVLVKIPINNNGKVDRKALERMVYRSVAQKVIQHRAETQDSVECALIEEFTEVLGVDIGTDMQTWFLTQWSPVLISFTIKGEINLDKLRNSCHALVQKHSALRTVFTKLGGKYMQVILKDDHTAFICHWTSKTMNPLSSNPNGVGVATVGPVKLFTGFTLINRSPQEHSFVVRLSHAQYDDFSLPILFSDLATAYNGDLSSLPAATPFSRYVYGCTQYRSPDALSFWRQYLQGASLTTLHRSCLPSNDKVTDIREKAADERPVALSGFTIPTLVNAAFAFILTEIASDDDTIFGCVMNTRDLPVEGLDTILGPCINLVPIRVQLQRNWEISDLCQHVRDNYAGVSRYDHLELSDIVDNCTNWPSGSAFGYLINHIPGNADPPFSLNNTLVSFSSMDSRINLVNQVLVRSIVSDQKLEIEVLTSSRMMDHEDASALASCILNMVRKFSLSPREILSSTLFQDPALVNMRDRFTQ</sequence>
<accession>A0AAD4CUY1</accession>
<reference evidence="4" key="1">
    <citation type="journal article" date="2019" name="Beilstein J. Org. Chem.">
        <title>Nanangenines: drimane sesquiterpenoids as the dominant metabolite cohort of a novel Australian fungus, Aspergillus nanangensis.</title>
        <authorList>
            <person name="Lacey H.J."/>
            <person name="Gilchrist C.L.M."/>
            <person name="Crombie A."/>
            <person name="Kalaitzis J.A."/>
            <person name="Vuong D."/>
            <person name="Rutledge P.J."/>
            <person name="Turner P."/>
            <person name="Pitt J.I."/>
            <person name="Lacey E."/>
            <person name="Chooi Y.H."/>
            <person name="Piggott A.M."/>
        </authorList>
    </citation>
    <scope>NUCLEOTIDE SEQUENCE</scope>
    <source>
        <strain evidence="4">MST-FP2251</strain>
    </source>
</reference>
<keyword evidence="2" id="KW-0597">Phosphoprotein</keyword>
<dbReference type="PANTHER" id="PTHR45527">
    <property type="entry name" value="NONRIBOSOMAL PEPTIDE SYNTHETASE"/>
    <property type="match status" value="1"/>
</dbReference>
<comment type="caution">
    <text evidence="4">The sequence shown here is derived from an EMBL/GenBank/DDBJ whole genome shotgun (WGS) entry which is preliminary data.</text>
</comment>
<dbReference type="GO" id="GO:0003824">
    <property type="term" value="F:catalytic activity"/>
    <property type="evidence" value="ECO:0007669"/>
    <property type="project" value="InterPro"/>
</dbReference>
<keyword evidence="5" id="KW-1185">Reference proteome</keyword>
<dbReference type="Proteomes" id="UP001194746">
    <property type="component" value="Unassembled WGS sequence"/>
</dbReference>
<dbReference type="Gene3D" id="3.30.559.10">
    <property type="entry name" value="Chloramphenicol acetyltransferase-like domain"/>
    <property type="match status" value="2"/>
</dbReference>
<dbReference type="GO" id="GO:0043041">
    <property type="term" value="P:amino acid activation for nonribosomal peptide biosynthetic process"/>
    <property type="evidence" value="ECO:0007669"/>
    <property type="project" value="TreeGrafter"/>
</dbReference>
<proteinExistence type="predicted"/>
<dbReference type="InterPro" id="IPR001242">
    <property type="entry name" value="Condensation_dom"/>
</dbReference>
<dbReference type="Pfam" id="PF00668">
    <property type="entry name" value="Condensation"/>
    <property type="match status" value="2"/>
</dbReference>
<gene>
    <name evidence="4" type="ORF">FE257_012590</name>
</gene>
<keyword evidence="1" id="KW-0596">Phosphopantetheine</keyword>
<dbReference type="GO" id="GO:0005737">
    <property type="term" value="C:cytoplasm"/>
    <property type="evidence" value="ECO:0007669"/>
    <property type="project" value="TreeGrafter"/>
</dbReference>
<reference evidence="4" key="2">
    <citation type="submission" date="2020-02" db="EMBL/GenBank/DDBJ databases">
        <authorList>
            <person name="Gilchrist C.L.M."/>
            <person name="Chooi Y.-H."/>
        </authorList>
    </citation>
    <scope>NUCLEOTIDE SEQUENCE</scope>
    <source>
        <strain evidence="4">MST-FP2251</strain>
    </source>
</reference>
<dbReference type="AlphaFoldDB" id="A0AAD4CUY1"/>